<dbReference type="PANTHER" id="PTHR30083:SF0">
    <property type="entry name" value="3'-PHOSPHOADENOSINE 5'-PHOSPHOSULFATE SULFOTRANSFERASE (PAPS REDUCTASE)_FAD SYNTHETASE"/>
    <property type="match status" value="1"/>
</dbReference>
<dbReference type="GO" id="GO:0003824">
    <property type="term" value="F:catalytic activity"/>
    <property type="evidence" value="ECO:0007669"/>
    <property type="project" value="InterPro"/>
</dbReference>
<feature type="domain" description="Phosphoadenosine phosphosulphate reductase" evidence="1">
    <location>
        <begin position="61"/>
        <end position="257"/>
    </location>
</feature>
<evidence type="ECO:0000313" key="2">
    <source>
        <dbReference type="EMBL" id="DAE14069.1"/>
    </source>
</evidence>
<dbReference type="Gene3D" id="3.40.50.620">
    <property type="entry name" value="HUPs"/>
    <property type="match status" value="1"/>
</dbReference>
<dbReference type="InterPro" id="IPR014729">
    <property type="entry name" value="Rossmann-like_a/b/a_fold"/>
</dbReference>
<dbReference type="GO" id="GO:0071453">
    <property type="term" value="P:cellular response to oxygen levels"/>
    <property type="evidence" value="ECO:0007669"/>
    <property type="project" value="TreeGrafter"/>
</dbReference>
<proteinExistence type="predicted"/>
<dbReference type="EMBL" id="BK015575">
    <property type="protein sequence ID" value="DAE14069.1"/>
    <property type="molecule type" value="Genomic_DNA"/>
</dbReference>
<dbReference type="PANTHER" id="PTHR30083">
    <property type="entry name" value="TRANSCRIPTIONAL REGULATOR-RELATED"/>
    <property type="match status" value="1"/>
</dbReference>
<dbReference type="Pfam" id="PF01507">
    <property type="entry name" value="PAPS_reduct"/>
    <property type="match status" value="1"/>
</dbReference>
<reference evidence="2" key="1">
    <citation type="journal article" date="2021" name="Proc. Natl. Acad. Sci. U.S.A.">
        <title>A Catalog of Tens of Thousands of Viruses from Human Metagenomes Reveals Hidden Associations with Chronic Diseases.</title>
        <authorList>
            <person name="Tisza M.J."/>
            <person name="Buck C.B."/>
        </authorList>
    </citation>
    <scope>NUCLEOTIDE SEQUENCE</scope>
    <source>
        <strain evidence="2">Ctlwr10</strain>
    </source>
</reference>
<protein>
    <submittedName>
        <fullName evidence="2">Phosphoadenosine-phosphosulfate reductase</fullName>
    </submittedName>
</protein>
<dbReference type="InterPro" id="IPR002500">
    <property type="entry name" value="PAPS_reduct_dom"/>
</dbReference>
<evidence type="ECO:0000259" key="1">
    <source>
        <dbReference type="Pfam" id="PF01507"/>
    </source>
</evidence>
<accession>A0A8S5Q5V8</accession>
<name>A0A8S5Q5V8_9CAUD</name>
<organism evidence="2">
    <name type="scientific">Caudovirales sp. ctlwr10</name>
    <dbReference type="NCBI Taxonomy" id="2825771"/>
    <lineage>
        <taxon>Viruses</taxon>
        <taxon>Duplodnaviria</taxon>
        <taxon>Heunggongvirae</taxon>
        <taxon>Uroviricota</taxon>
        <taxon>Caudoviricetes</taxon>
    </lineage>
</organism>
<dbReference type="SUPFAM" id="SSF52402">
    <property type="entry name" value="Adenine nucleotide alpha hydrolases-like"/>
    <property type="match status" value="1"/>
</dbReference>
<sequence length="407" mass="47772">MARTCGVSPTLPAAGTSKKRRKPYVAHMSGAGSAAMIYLQNNVFDEALERLRMIFDGHDDVIVSMSGGKDSTVLFRMALMVAQERGRLPLKVFWLDQEAEWQATVDYMQHIMELPEVTPYWFQIPFEFTNTLSPEKNFISVWNPEDKAIWIHQQHPLSIKENPSSENRFHELVNVLPSYCTDSENCAVLVGMRMTESLNRRVAITQHEARYKGVTWCKKKVGRCQVFWPIYDFTNDDIWTAIAKNHWAYNRVYDLQYQWGLAKEAMRVSALIHETAWHSIEMLQEFEPETYNKFIRRVSGVGTFAHTFDSGDIIPRQLPFAFRSWQEYRDYLLVNIVKPEYHELFRNRWKNQTGDEWYRVHVKEIVLNDIDGTNNANARSRFRIREKAPTYRKRDAAQFEQYMGSKK</sequence>